<name>A0A182IWK4_ANOAO</name>
<protein>
    <submittedName>
        <fullName evidence="1">Uncharacterized protein</fullName>
    </submittedName>
</protein>
<reference evidence="1" key="1">
    <citation type="submission" date="2022-08" db="UniProtKB">
        <authorList>
            <consortium name="EnsemblMetazoa"/>
        </authorList>
    </citation>
    <scope>IDENTIFICATION</scope>
    <source>
        <strain evidence="1">EBRO</strain>
    </source>
</reference>
<dbReference type="EnsemblMetazoa" id="AATE006871-RA">
    <property type="protein sequence ID" value="AATE006871-PA.1"/>
    <property type="gene ID" value="AATE006871"/>
</dbReference>
<organism evidence="1">
    <name type="scientific">Anopheles atroparvus</name>
    <name type="common">European mosquito</name>
    <dbReference type="NCBI Taxonomy" id="41427"/>
    <lineage>
        <taxon>Eukaryota</taxon>
        <taxon>Metazoa</taxon>
        <taxon>Ecdysozoa</taxon>
        <taxon>Arthropoda</taxon>
        <taxon>Hexapoda</taxon>
        <taxon>Insecta</taxon>
        <taxon>Pterygota</taxon>
        <taxon>Neoptera</taxon>
        <taxon>Endopterygota</taxon>
        <taxon>Diptera</taxon>
        <taxon>Nematocera</taxon>
        <taxon>Culicoidea</taxon>
        <taxon>Culicidae</taxon>
        <taxon>Anophelinae</taxon>
        <taxon>Anopheles</taxon>
    </lineage>
</organism>
<dbReference type="VEuPathDB" id="VectorBase:AATE006871"/>
<evidence type="ECO:0000313" key="1">
    <source>
        <dbReference type="EnsemblMetazoa" id="AATE006871-PA.1"/>
    </source>
</evidence>
<accession>A0A182IWK4</accession>
<dbReference type="AlphaFoldDB" id="A0A182IWK4"/>
<proteinExistence type="predicted"/>
<sequence>MRRSLTGRSLSRIPASAQSTPEAGIVLLEYVEQAAAHVELAQPAALGGNHLQDAIVVRRRKDLRPQTLDALVQQHLQATEALERRERVGAQDHSQQVLVDVAGRPQALQVRVDLDYQQRVVRRGAVRLALLNYRPNRTDDGAGQFGQRDLAQLKLSSPGGTMGVRLTSGTFPLLIMQDPGAFGWLEGLAGSEGPLSDYSVVNGCQRRLFTAL</sequence>